<keyword evidence="1" id="KW-0472">Membrane</keyword>
<comment type="caution">
    <text evidence="3">The sequence shown here is derived from an EMBL/GenBank/DDBJ whole genome shotgun (WGS) entry which is preliminary data.</text>
</comment>
<feature type="domain" description="DUF4283" evidence="2">
    <location>
        <begin position="33"/>
        <end position="88"/>
    </location>
</feature>
<accession>A0A8J6CUP5</accession>
<gene>
    <name evidence="3" type="ORF">CXB51_025264</name>
</gene>
<feature type="transmembrane region" description="Helical" evidence="1">
    <location>
        <begin position="31"/>
        <end position="49"/>
    </location>
</feature>
<keyword evidence="4" id="KW-1185">Reference proteome</keyword>
<keyword evidence="1" id="KW-1133">Transmembrane helix</keyword>
<evidence type="ECO:0000259" key="2">
    <source>
        <dbReference type="Pfam" id="PF14111"/>
    </source>
</evidence>
<sequence>MERELADLSLDDEEDEILQAQTNPDSVHMEIYLFLVGCFLTASVIHFSVMRNTMLTLWHPIKGVQISNLEEKIFLFKFFHKMDLERVQIHETCQLAKSRVFLGIFRRSTVPIWDRGHGDFFYQAKMALGFDVAEMGLDLSLVLAMSNVWLREYGEGLKKGNNFVDQDLGRRIDPILGVNLEGDLNLVSSLDGRSSKIYEQRDMEHDSEESVIEWGDGKKKA</sequence>
<dbReference type="EMBL" id="JAHUZN010000010">
    <property type="protein sequence ID" value="KAG8480623.1"/>
    <property type="molecule type" value="Genomic_DNA"/>
</dbReference>
<dbReference type="Pfam" id="PF14111">
    <property type="entry name" value="DUF4283"/>
    <property type="match status" value="1"/>
</dbReference>
<keyword evidence="1" id="KW-0812">Transmembrane</keyword>
<protein>
    <recommendedName>
        <fullName evidence="2">DUF4283 domain-containing protein</fullName>
    </recommendedName>
</protein>
<reference evidence="3 4" key="1">
    <citation type="journal article" date="2021" name="bioRxiv">
        <title>The Gossypium anomalum genome as a resource for cotton improvement and evolutionary analysis of hybrid incompatibility.</title>
        <authorList>
            <person name="Grover C.E."/>
            <person name="Yuan D."/>
            <person name="Arick M.A."/>
            <person name="Miller E.R."/>
            <person name="Hu G."/>
            <person name="Peterson D.G."/>
            <person name="Wendel J.F."/>
            <person name="Udall J.A."/>
        </authorList>
    </citation>
    <scope>NUCLEOTIDE SEQUENCE [LARGE SCALE GENOMIC DNA]</scope>
    <source>
        <strain evidence="3">JFW-Udall</strain>
        <tissue evidence="3">Leaf</tissue>
    </source>
</reference>
<dbReference type="InterPro" id="IPR025558">
    <property type="entry name" value="DUF4283"/>
</dbReference>
<name>A0A8J6CUP5_9ROSI</name>
<dbReference type="Proteomes" id="UP000701853">
    <property type="component" value="Chromosome 10"/>
</dbReference>
<evidence type="ECO:0000313" key="3">
    <source>
        <dbReference type="EMBL" id="KAG8480623.1"/>
    </source>
</evidence>
<proteinExistence type="predicted"/>
<organism evidence="3 4">
    <name type="scientific">Gossypium anomalum</name>
    <dbReference type="NCBI Taxonomy" id="47600"/>
    <lineage>
        <taxon>Eukaryota</taxon>
        <taxon>Viridiplantae</taxon>
        <taxon>Streptophyta</taxon>
        <taxon>Embryophyta</taxon>
        <taxon>Tracheophyta</taxon>
        <taxon>Spermatophyta</taxon>
        <taxon>Magnoliopsida</taxon>
        <taxon>eudicotyledons</taxon>
        <taxon>Gunneridae</taxon>
        <taxon>Pentapetalae</taxon>
        <taxon>rosids</taxon>
        <taxon>malvids</taxon>
        <taxon>Malvales</taxon>
        <taxon>Malvaceae</taxon>
        <taxon>Malvoideae</taxon>
        <taxon>Gossypium</taxon>
    </lineage>
</organism>
<evidence type="ECO:0000256" key="1">
    <source>
        <dbReference type="SAM" id="Phobius"/>
    </source>
</evidence>
<dbReference type="OrthoDB" id="1750606at2759"/>
<evidence type="ECO:0000313" key="4">
    <source>
        <dbReference type="Proteomes" id="UP000701853"/>
    </source>
</evidence>
<dbReference type="AlphaFoldDB" id="A0A8J6CUP5"/>